<evidence type="ECO:0000259" key="3">
    <source>
        <dbReference type="SMART" id="SM00385"/>
    </source>
</evidence>
<keyword evidence="1" id="KW-0195">Cyclin</keyword>
<feature type="domain" description="Cyclin-like" evidence="3">
    <location>
        <begin position="161"/>
        <end position="238"/>
    </location>
</feature>
<sequence>MASNIAGENLAALRHLSPALSSGATSRSGGSQEDLRRRRGWTAAMFRAGHRLRYPQETTSTAIILFHRFCESEAQALRQRDRRLVVLVTCLFLAGKVRETPRRLRDVINCLHVTAAEPGGGAVEPPRLDQAYWDMKEQVVECEQAVLRIIGFDMDGEHPYRLLLNYARSLRLSRELVQLAWGFVNDFLFIPSALELSPPTLACAAISLAARLTDELNDLNWITGSESESESWMGLFGVDAASAALACNLLLDGYLQEAEQEAGENGARHRAAPPSSRGADGTEAVARRHQ</sequence>
<dbReference type="InterPro" id="IPR013763">
    <property type="entry name" value="Cyclin-like_dom"/>
</dbReference>
<dbReference type="InterPro" id="IPR043198">
    <property type="entry name" value="Cyclin/Ssn8"/>
</dbReference>
<dbReference type="EMBL" id="JAFCMP010000519">
    <property type="protein sequence ID" value="KAG5178025.1"/>
    <property type="molecule type" value="Genomic_DNA"/>
</dbReference>
<organism evidence="4 5">
    <name type="scientific">Tribonema minus</name>
    <dbReference type="NCBI Taxonomy" id="303371"/>
    <lineage>
        <taxon>Eukaryota</taxon>
        <taxon>Sar</taxon>
        <taxon>Stramenopiles</taxon>
        <taxon>Ochrophyta</taxon>
        <taxon>PX clade</taxon>
        <taxon>Xanthophyceae</taxon>
        <taxon>Tribonematales</taxon>
        <taxon>Tribonemataceae</taxon>
        <taxon>Tribonema</taxon>
    </lineage>
</organism>
<comment type="similarity">
    <text evidence="1">Belongs to the cyclin family.</text>
</comment>
<feature type="domain" description="Cyclin-like" evidence="3">
    <location>
        <begin position="43"/>
        <end position="148"/>
    </location>
</feature>
<reference evidence="4" key="1">
    <citation type="submission" date="2021-02" db="EMBL/GenBank/DDBJ databases">
        <title>First Annotated Genome of the Yellow-green Alga Tribonema minus.</title>
        <authorList>
            <person name="Mahan K.M."/>
        </authorList>
    </citation>
    <scope>NUCLEOTIDE SEQUENCE</scope>
    <source>
        <strain evidence="4">UTEX B ZZ1240</strain>
    </source>
</reference>
<accession>A0A835YQW0</accession>
<proteinExistence type="inferred from homology"/>
<comment type="caution">
    <text evidence="4">The sequence shown here is derived from an EMBL/GenBank/DDBJ whole genome shotgun (WGS) entry which is preliminary data.</text>
</comment>
<dbReference type="GO" id="GO:0016538">
    <property type="term" value="F:cyclin-dependent protein serine/threonine kinase regulator activity"/>
    <property type="evidence" value="ECO:0007669"/>
    <property type="project" value="InterPro"/>
</dbReference>
<dbReference type="SUPFAM" id="SSF47954">
    <property type="entry name" value="Cyclin-like"/>
    <property type="match status" value="2"/>
</dbReference>
<dbReference type="GO" id="GO:0006357">
    <property type="term" value="P:regulation of transcription by RNA polymerase II"/>
    <property type="evidence" value="ECO:0007669"/>
    <property type="project" value="InterPro"/>
</dbReference>
<feature type="region of interest" description="Disordered" evidence="2">
    <location>
        <begin position="261"/>
        <end position="290"/>
    </location>
</feature>
<keyword evidence="5" id="KW-1185">Reference proteome</keyword>
<dbReference type="Pfam" id="PF00134">
    <property type="entry name" value="Cyclin_N"/>
    <property type="match status" value="1"/>
</dbReference>
<name>A0A835YQW0_9STRA</name>
<dbReference type="CDD" id="cd20534">
    <property type="entry name" value="CYCLIN_CCNM_CCNQ_rpt1"/>
    <property type="match status" value="1"/>
</dbReference>
<evidence type="ECO:0000313" key="5">
    <source>
        <dbReference type="Proteomes" id="UP000664859"/>
    </source>
</evidence>
<evidence type="ECO:0000313" key="4">
    <source>
        <dbReference type="EMBL" id="KAG5178025.1"/>
    </source>
</evidence>
<dbReference type="InterPro" id="IPR048055">
    <property type="entry name" value="Cyclin-Q_first_cyclin_box"/>
</dbReference>
<evidence type="ECO:0000256" key="2">
    <source>
        <dbReference type="SAM" id="MobiDB-lite"/>
    </source>
</evidence>
<dbReference type="PANTHER" id="PTHR10026">
    <property type="entry name" value="CYCLIN"/>
    <property type="match status" value="1"/>
</dbReference>
<dbReference type="InterPro" id="IPR036915">
    <property type="entry name" value="Cyclin-like_sf"/>
</dbReference>
<evidence type="ECO:0000256" key="1">
    <source>
        <dbReference type="RuleBase" id="RU000383"/>
    </source>
</evidence>
<dbReference type="InterPro" id="IPR006671">
    <property type="entry name" value="Cyclin_N"/>
</dbReference>
<dbReference type="Proteomes" id="UP000664859">
    <property type="component" value="Unassembled WGS sequence"/>
</dbReference>
<protein>
    <submittedName>
        <fullName evidence="4">Cyclin-like protein</fullName>
    </submittedName>
</protein>
<dbReference type="Gene3D" id="1.10.472.10">
    <property type="entry name" value="Cyclin-like"/>
    <property type="match status" value="2"/>
</dbReference>
<dbReference type="AlphaFoldDB" id="A0A835YQW0"/>
<dbReference type="SMART" id="SM00385">
    <property type="entry name" value="CYCLIN"/>
    <property type="match status" value="2"/>
</dbReference>
<dbReference type="OrthoDB" id="10264655at2759"/>
<gene>
    <name evidence="4" type="ORF">JKP88DRAFT_225958</name>
</gene>